<dbReference type="GO" id="GO:0046983">
    <property type="term" value="F:protein dimerization activity"/>
    <property type="evidence" value="ECO:0007669"/>
    <property type="project" value="InterPro"/>
</dbReference>
<dbReference type="Gene3D" id="4.10.280.10">
    <property type="entry name" value="Helix-loop-helix DNA-binding domain"/>
    <property type="match status" value="1"/>
</dbReference>
<organism evidence="7 8">
    <name type="scientific">Dichanthelium oligosanthes</name>
    <dbReference type="NCBI Taxonomy" id="888268"/>
    <lineage>
        <taxon>Eukaryota</taxon>
        <taxon>Viridiplantae</taxon>
        <taxon>Streptophyta</taxon>
        <taxon>Embryophyta</taxon>
        <taxon>Tracheophyta</taxon>
        <taxon>Spermatophyta</taxon>
        <taxon>Magnoliopsida</taxon>
        <taxon>Liliopsida</taxon>
        <taxon>Poales</taxon>
        <taxon>Poaceae</taxon>
        <taxon>PACMAD clade</taxon>
        <taxon>Panicoideae</taxon>
        <taxon>Panicodae</taxon>
        <taxon>Paniceae</taxon>
        <taxon>Dichantheliinae</taxon>
        <taxon>Dichanthelium</taxon>
    </lineage>
</organism>
<dbReference type="OrthoDB" id="1637481at2759"/>
<keyword evidence="4" id="KW-0804">Transcription</keyword>
<dbReference type="GO" id="GO:0043565">
    <property type="term" value="F:sequence-specific DNA binding"/>
    <property type="evidence" value="ECO:0007669"/>
    <property type="project" value="TreeGrafter"/>
</dbReference>
<keyword evidence="8" id="KW-1185">Reference proteome</keyword>
<dbReference type="STRING" id="888268.A0A1E5WFU7"/>
<dbReference type="GO" id="GO:0003700">
    <property type="term" value="F:DNA-binding transcription factor activity"/>
    <property type="evidence" value="ECO:0007669"/>
    <property type="project" value="TreeGrafter"/>
</dbReference>
<accession>A0A1E5WFU7</accession>
<feature type="domain" description="BHLH" evidence="6">
    <location>
        <begin position="41"/>
        <end position="90"/>
    </location>
</feature>
<dbReference type="Proteomes" id="UP000095767">
    <property type="component" value="Unassembled WGS sequence"/>
</dbReference>
<name>A0A1E5WFU7_9POAL</name>
<dbReference type="GO" id="GO:0005634">
    <property type="term" value="C:nucleus"/>
    <property type="evidence" value="ECO:0007669"/>
    <property type="project" value="UniProtKB-SubCell"/>
</dbReference>
<comment type="similarity">
    <text evidence="2">Belongs to the bHLH protein family.</text>
</comment>
<dbReference type="PANTHER" id="PTHR31945">
    <property type="entry name" value="TRANSCRIPTION FACTOR SCREAM2-RELATED"/>
    <property type="match status" value="1"/>
</dbReference>
<dbReference type="PROSITE" id="PS50888">
    <property type="entry name" value="BHLH"/>
    <property type="match status" value="1"/>
</dbReference>
<proteinExistence type="inferred from homology"/>
<evidence type="ECO:0000313" key="7">
    <source>
        <dbReference type="EMBL" id="OEL36255.1"/>
    </source>
</evidence>
<evidence type="ECO:0000256" key="4">
    <source>
        <dbReference type="ARBA" id="ARBA00023163"/>
    </source>
</evidence>
<keyword evidence="3" id="KW-0805">Transcription regulation</keyword>
<comment type="subcellular location">
    <subcellularLocation>
        <location evidence="1">Nucleus</location>
    </subcellularLocation>
</comment>
<dbReference type="EMBL" id="LWDX02009731">
    <property type="protein sequence ID" value="OEL36255.1"/>
    <property type="molecule type" value="Genomic_DNA"/>
</dbReference>
<dbReference type="PANTHER" id="PTHR31945:SF26">
    <property type="entry name" value="TRANSCRIPTION FACTOR BHLH35"/>
    <property type="match status" value="1"/>
</dbReference>
<comment type="caution">
    <text evidence="7">The sequence shown here is derived from an EMBL/GenBank/DDBJ whole genome shotgun (WGS) entry which is preliminary data.</text>
</comment>
<dbReference type="InterPro" id="IPR011598">
    <property type="entry name" value="bHLH_dom"/>
</dbReference>
<sequence length="171" mass="19453">MEAEIEHGGVGLDLYWQSPPRFLLQPLDFAFIDTVAVATSPPPPRTVAMERDRRRRLNQRLYALRSFVPNITKMDKASIIRDTIAYIEHLQEQERRFLVDISALQSTDTTGTIKTEDAALGQAMDDADRYPRWKKMRKVTSDRVTCSVASSPPPLQILEVPTRSNLKVAEK</sequence>
<dbReference type="Pfam" id="PF00010">
    <property type="entry name" value="HLH"/>
    <property type="match status" value="1"/>
</dbReference>
<dbReference type="SUPFAM" id="SSF47459">
    <property type="entry name" value="HLH, helix-loop-helix DNA-binding domain"/>
    <property type="match status" value="1"/>
</dbReference>
<dbReference type="InterPro" id="IPR051358">
    <property type="entry name" value="TF_AMS/ICE1/BHLH6-like"/>
</dbReference>
<evidence type="ECO:0000256" key="5">
    <source>
        <dbReference type="ARBA" id="ARBA00023242"/>
    </source>
</evidence>
<evidence type="ECO:0000256" key="3">
    <source>
        <dbReference type="ARBA" id="ARBA00023015"/>
    </source>
</evidence>
<dbReference type="AlphaFoldDB" id="A0A1E5WFU7"/>
<evidence type="ECO:0000259" key="6">
    <source>
        <dbReference type="PROSITE" id="PS50888"/>
    </source>
</evidence>
<dbReference type="SMART" id="SM00353">
    <property type="entry name" value="HLH"/>
    <property type="match status" value="1"/>
</dbReference>
<evidence type="ECO:0000313" key="8">
    <source>
        <dbReference type="Proteomes" id="UP000095767"/>
    </source>
</evidence>
<dbReference type="InterPro" id="IPR036638">
    <property type="entry name" value="HLH_DNA-bd_sf"/>
</dbReference>
<protein>
    <recommendedName>
        <fullName evidence="6">BHLH domain-containing protein</fullName>
    </recommendedName>
</protein>
<keyword evidence="5" id="KW-0539">Nucleus</keyword>
<reference evidence="7 8" key="1">
    <citation type="submission" date="2016-09" db="EMBL/GenBank/DDBJ databases">
        <title>The draft genome of Dichanthelium oligosanthes: A C3 panicoid grass species.</title>
        <authorList>
            <person name="Studer A.J."/>
            <person name="Schnable J.C."/>
            <person name="Brutnell T.P."/>
        </authorList>
    </citation>
    <scope>NUCLEOTIDE SEQUENCE [LARGE SCALE GENOMIC DNA]</scope>
    <source>
        <strain evidence="8">cv. Kellogg 1175</strain>
        <tissue evidence="7">Leaf</tissue>
    </source>
</reference>
<evidence type="ECO:0000256" key="2">
    <source>
        <dbReference type="ARBA" id="ARBA00005510"/>
    </source>
</evidence>
<gene>
    <name evidence="7" type="ORF">BAE44_0002726</name>
</gene>
<evidence type="ECO:0000256" key="1">
    <source>
        <dbReference type="ARBA" id="ARBA00004123"/>
    </source>
</evidence>